<feature type="non-terminal residue" evidence="2">
    <location>
        <position position="1"/>
    </location>
</feature>
<dbReference type="GO" id="GO:0005737">
    <property type="term" value="C:cytoplasm"/>
    <property type="evidence" value="ECO:0007669"/>
    <property type="project" value="TreeGrafter"/>
</dbReference>
<organism evidence="2 3">
    <name type="scientific">Trachymyrmex cornetzi</name>
    <dbReference type="NCBI Taxonomy" id="471704"/>
    <lineage>
        <taxon>Eukaryota</taxon>
        <taxon>Metazoa</taxon>
        <taxon>Ecdysozoa</taxon>
        <taxon>Arthropoda</taxon>
        <taxon>Hexapoda</taxon>
        <taxon>Insecta</taxon>
        <taxon>Pterygota</taxon>
        <taxon>Neoptera</taxon>
        <taxon>Endopterygota</taxon>
        <taxon>Hymenoptera</taxon>
        <taxon>Apocrita</taxon>
        <taxon>Aculeata</taxon>
        <taxon>Formicoidea</taxon>
        <taxon>Formicidae</taxon>
        <taxon>Myrmicinae</taxon>
        <taxon>Trachymyrmex</taxon>
    </lineage>
</organism>
<dbReference type="InterPro" id="IPR050344">
    <property type="entry name" value="Peptidase_M1_aminopeptidases"/>
</dbReference>
<keyword evidence="2" id="KW-0031">Aminopeptidase</keyword>
<dbReference type="AlphaFoldDB" id="A0A151J5L6"/>
<dbReference type="InterPro" id="IPR027268">
    <property type="entry name" value="Peptidase_M4/M1_CTD_sf"/>
</dbReference>
<dbReference type="PANTHER" id="PTHR11533:SF174">
    <property type="entry name" value="PUROMYCIN-SENSITIVE AMINOPEPTIDASE-RELATED"/>
    <property type="match status" value="1"/>
</dbReference>
<proteinExistence type="predicted"/>
<dbReference type="Gene3D" id="1.10.390.10">
    <property type="entry name" value="Neutral Protease Domain 2"/>
    <property type="match status" value="1"/>
</dbReference>
<evidence type="ECO:0000313" key="3">
    <source>
        <dbReference type="Proteomes" id="UP000078492"/>
    </source>
</evidence>
<gene>
    <name evidence="2" type="ORF">ALC57_09358</name>
</gene>
<reference evidence="2 3" key="1">
    <citation type="submission" date="2015-09" db="EMBL/GenBank/DDBJ databases">
        <title>Trachymyrmex cornetzi WGS genome.</title>
        <authorList>
            <person name="Nygaard S."/>
            <person name="Hu H."/>
            <person name="Boomsma J."/>
            <person name="Zhang G."/>
        </authorList>
    </citation>
    <scope>NUCLEOTIDE SEQUENCE [LARGE SCALE GENOMIC DNA]</scope>
    <source>
        <strain evidence="2">Tcor2-1</strain>
        <tissue evidence="2">Whole body</tissue>
    </source>
</reference>
<dbReference type="PRINTS" id="PR00756">
    <property type="entry name" value="ALADIPTASE"/>
</dbReference>
<dbReference type="Proteomes" id="UP000078492">
    <property type="component" value="Unassembled WGS sequence"/>
</dbReference>
<dbReference type="GO" id="GO:0070006">
    <property type="term" value="F:metalloaminopeptidase activity"/>
    <property type="evidence" value="ECO:0007669"/>
    <property type="project" value="TreeGrafter"/>
</dbReference>
<accession>A0A151J5L6</accession>
<keyword evidence="2" id="KW-0378">Hydrolase</keyword>
<keyword evidence="3" id="KW-1185">Reference proteome</keyword>
<dbReference type="InterPro" id="IPR045357">
    <property type="entry name" value="Aminopeptidase_N-like_N"/>
</dbReference>
<dbReference type="InterPro" id="IPR001930">
    <property type="entry name" value="Peptidase_M1"/>
</dbReference>
<dbReference type="GO" id="GO:0016020">
    <property type="term" value="C:membrane"/>
    <property type="evidence" value="ECO:0007669"/>
    <property type="project" value="TreeGrafter"/>
</dbReference>
<dbReference type="STRING" id="471704.A0A151J5L6"/>
<keyword evidence="2" id="KW-0645">Protease</keyword>
<evidence type="ECO:0000259" key="1">
    <source>
        <dbReference type="Pfam" id="PF17900"/>
    </source>
</evidence>
<evidence type="ECO:0000313" key="2">
    <source>
        <dbReference type="EMBL" id="KYN18333.1"/>
    </source>
</evidence>
<feature type="domain" description="Aminopeptidase N-like N-terminal" evidence="1">
    <location>
        <begin position="12"/>
        <end position="75"/>
    </location>
</feature>
<dbReference type="GO" id="GO:0042277">
    <property type="term" value="F:peptide binding"/>
    <property type="evidence" value="ECO:0007669"/>
    <property type="project" value="TreeGrafter"/>
</dbReference>
<dbReference type="Gene3D" id="2.60.40.1730">
    <property type="entry name" value="tricorn interacting facor f3 domain"/>
    <property type="match status" value="1"/>
</dbReference>
<dbReference type="GO" id="GO:0006508">
    <property type="term" value="P:proteolysis"/>
    <property type="evidence" value="ECO:0007669"/>
    <property type="project" value="InterPro"/>
</dbReference>
<sequence length="156" mass="18558">RLLIAPYIQERNGIRQLFPCWDQPQLKATFNISLKYPMLYSVLSNMPTDTKYPYHTNYSHLFHKYFYITPPMSTFQIGIVMTEYQSIKINKNITLWCDCYSKERRQKFEFARRIINNITLQLKSEFGGINIPKMDHIAIPNFPQDGISKWGLIFYS</sequence>
<protein>
    <submittedName>
        <fullName evidence="2">Glutamyl aminopeptidase</fullName>
    </submittedName>
</protein>
<name>A0A151J5L6_9HYME</name>
<dbReference type="InterPro" id="IPR042097">
    <property type="entry name" value="Aminopeptidase_N-like_N_sf"/>
</dbReference>
<dbReference type="PANTHER" id="PTHR11533">
    <property type="entry name" value="PROTEASE M1 ZINC METALLOPROTEASE"/>
    <property type="match status" value="1"/>
</dbReference>
<dbReference type="GO" id="GO:0008270">
    <property type="term" value="F:zinc ion binding"/>
    <property type="evidence" value="ECO:0007669"/>
    <property type="project" value="TreeGrafter"/>
</dbReference>
<dbReference type="Pfam" id="PF17900">
    <property type="entry name" value="Peptidase_M1_N"/>
    <property type="match status" value="1"/>
</dbReference>
<dbReference type="GO" id="GO:0043171">
    <property type="term" value="P:peptide catabolic process"/>
    <property type="evidence" value="ECO:0007669"/>
    <property type="project" value="TreeGrafter"/>
</dbReference>
<dbReference type="EMBL" id="KQ979996">
    <property type="protein sequence ID" value="KYN18333.1"/>
    <property type="molecule type" value="Genomic_DNA"/>
</dbReference>
<dbReference type="SUPFAM" id="SSF63737">
    <property type="entry name" value="Leukotriene A4 hydrolase N-terminal domain"/>
    <property type="match status" value="1"/>
</dbReference>
<dbReference type="GO" id="GO:0005615">
    <property type="term" value="C:extracellular space"/>
    <property type="evidence" value="ECO:0007669"/>
    <property type="project" value="TreeGrafter"/>
</dbReference>